<reference evidence="3" key="1">
    <citation type="submission" date="2022-07" db="EMBL/GenBank/DDBJ databases">
        <title>Genome Sequence of Agrocybe chaxingu.</title>
        <authorList>
            <person name="Buettner E."/>
        </authorList>
    </citation>
    <scope>NUCLEOTIDE SEQUENCE</scope>
    <source>
        <strain evidence="3">MP-N11</strain>
    </source>
</reference>
<evidence type="ECO:0000259" key="2">
    <source>
        <dbReference type="Pfam" id="PF24883"/>
    </source>
</evidence>
<dbReference type="AlphaFoldDB" id="A0A9W8K1P6"/>
<evidence type="ECO:0000313" key="3">
    <source>
        <dbReference type="EMBL" id="KAJ3508208.1"/>
    </source>
</evidence>
<dbReference type="SUPFAM" id="SSF52540">
    <property type="entry name" value="P-loop containing nucleoside triphosphate hydrolases"/>
    <property type="match status" value="1"/>
</dbReference>
<keyword evidence="4" id="KW-1185">Reference proteome</keyword>
<dbReference type="Pfam" id="PF24883">
    <property type="entry name" value="NPHP3_N"/>
    <property type="match status" value="1"/>
</dbReference>
<gene>
    <name evidence="3" type="ORF">NLJ89_g5881</name>
</gene>
<feature type="domain" description="Nephrocystin 3-like N-terminal" evidence="2">
    <location>
        <begin position="146"/>
        <end position="286"/>
    </location>
</feature>
<accession>A0A9W8K1P6</accession>
<proteinExistence type="predicted"/>
<dbReference type="OrthoDB" id="2928561at2759"/>
<evidence type="ECO:0000313" key="4">
    <source>
        <dbReference type="Proteomes" id="UP001148786"/>
    </source>
</evidence>
<dbReference type="InterPro" id="IPR056884">
    <property type="entry name" value="NPHP3-like_N"/>
</dbReference>
<dbReference type="Proteomes" id="UP001148786">
    <property type="component" value="Unassembled WGS sequence"/>
</dbReference>
<comment type="caution">
    <text evidence="3">The sequence shown here is derived from an EMBL/GenBank/DDBJ whole genome shotgun (WGS) entry which is preliminary data.</text>
</comment>
<organism evidence="3 4">
    <name type="scientific">Agrocybe chaxingu</name>
    <dbReference type="NCBI Taxonomy" id="84603"/>
    <lineage>
        <taxon>Eukaryota</taxon>
        <taxon>Fungi</taxon>
        <taxon>Dikarya</taxon>
        <taxon>Basidiomycota</taxon>
        <taxon>Agaricomycotina</taxon>
        <taxon>Agaricomycetes</taxon>
        <taxon>Agaricomycetidae</taxon>
        <taxon>Agaricales</taxon>
        <taxon>Agaricineae</taxon>
        <taxon>Strophariaceae</taxon>
        <taxon>Agrocybe</taxon>
    </lineage>
</organism>
<protein>
    <recommendedName>
        <fullName evidence="2">Nephrocystin 3-like N-terminal domain-containing protein</fullName>
    </recommendedName>
</protein>
<dbReference type="InterPro" id="IPR027417">
    <property type="entry name" value="P-loop_NTPase"/>
</dbReference>
<dbReference type="EMBL" id="JANKHO010000583">
    <property type="protein sequence ID" value="KAJ3508208.1"/>
    <property type="molecule type" value="Genomic_DNA"/>
</dbReference>
<evidence type="ECO:0000256" key="1">
    <source>
        <dbReference type="ARBA" id="ARBA00022737"/>
    </source>
</evidence>
<keyword evidence="1" id="KW-0677">Repeat</keyword>
<sequence length="293" mass="32677">MQDSRGIGTARIDPNLPSLTVQLTLWKWERWLIDAWTLLNYNINPVDLVRSTGTDNSEDIDEAVSSSLILHHHANQRRLHLLRCFYYEIMLDNSQNVLITGGRFTQVEQHGTPGFTQLRAAIADGAMHDSGERFDPPKCYPGTREVILKKLLDWIIAHVPGDAFIHWVQGTAGGGKSAILQEIAEMCAKQKRLIASFFFSRTATLRNNEKRLVATIAYQLAQSIPATRPYIEKAIENDPAILAKSLDSQLLELVIAPLDQAYSTAGEGRANWPRLILLDGLDECGKGQLSSAF</sequence>
<name>A0A9W8K1P6_9AGAR</name>